<dbReference type="EMBL" id="CAJNOK010003669">
    <property type="protein sequence ID" value="CAF0909999.1"/>
    <property type="molecule type" value="Genomic_DNA"/>
</dbReference>
<dbReference type="Proteomes" id="UP000677228">
    <property type="component" value="Unassembled WGS sequence"/>
</dbReference>
<dbReference type="AlphaFoldDB" id="A0A8S2HXX2"/>
<accession>A0A8S2HXX2</accession>
<comment type="caution">
    <text evidence="3">The sequence shown here is derived from an EMBL/GenBank/DDBJ whole genome shotgun (WGS) entry which is preliminary data.</text>
</comment>
<evidence type="ECO:0000313" key="2">
    <source>
        <dbReference type="EMBL" id="CAF0909999.1"/>
    </source>
</evidence>
<feature type="compositionally biased region" description="Acidic residues" evidence="1">
    <location>
        <begin position="619"/>
        <end position="629"/>
    </location>
</feature>
<protein>
    <submittedName>
        <fullName evidence="3">Uncharacterized protein</fullName>
    </submittedName>
</protein>
<evidence type="ECO:0000256" key="1">
    <source>
        <dbReference type="SAM" id="MobiDB-lite"/>
    </source>
</evidence>
<dbReference type="EMBL" id="CAJOBA010003668">
    <property type="protein sequence ID" value="CAF3689141.1"/>
    <property type="molecule type" value="Genomic_DNA"/>
</dbReference>
<feature type="region of interest" description="Disordered" evidence="1">
    <location>
        <begin position="601"/>
        <end position="634"/>
    </location>
</feature>
<feature type="region of interest" description="Disordered" evidence="1">
    <location>
        <begin position="1"/>
        <end position="65"/>
    </location>
</feature>
<feature type="compositionally biased region" description="Polar residues" evidence="1">
    <location>
        <begin position="601"/>
        <end position="614"/>
    </location>
</feature>
<feature type="non-terminal residue" evidence="3">
    <location>
        <position position="1"/>
    </location>
</feature>
<feature type="compositionally biased region" description="Polar residues" evidence="1">
    <location>
        <begin position="40"/>
        <end position="49"/>
    </location>
</feature>
<gene>
    <name evidence="2" type="ORF">OVA965_LOCUS10070</name>
    <name evidence="3" type="ORF">TMI583_LOCUS10061</name>
</gene>
<sequence length="789" mass="91174">SEESTEGRTTKRSSEINLEDESEVTPASMSFEQVRRFENENVNNGSNEFVTEEAEPRKDNPFKNAETRTAEEPFDLAITAAKHQDSISEVELSTSLVFDPPGQTPLKNGVSTSPDHVQQASAIMLNNELPPIDEHNLVQNHDKNPGNDVKQESLIDLSKILKPETADEEAYAKKIRDYAAQIMYWPTVLFSPTDLGKALSKKGERHRKAATALLIHQQLLKCDNYFIGKRGNSMLGTKHSGYLKMCEADNDPQNNEMAKLEFIVKLSSVQCDYRKYIDSFKPHPKAFGQSIMITPDWVLTDETLQILESTAFYREHVTITPERWKYNSGRKHVQSHLTDTVEDIMNKYKPKASKARQALNKAELLRKRPVKRKQSVHGDTLSTSTALTELSVNTVKRSRRETLKKNNQYIYLGGNVGYHCSVFEWFSQTLVHAVMSFDGYCMSYNRTVDALLKRNQSAQSQPMKKPPQMESKLFQIIWIQYQIAQFIFMTTQKSDFDILETFTSNSKRDQYFVEYYPFFYKLFVTLWTNHKPLSVKCSTNCSKCFLIDGHQKSSRMVCAKKDLCSIRHEELDALQVGCSHTPLRRQQGQHVDHTFCRIHQPQNHIDSPPVYTTQRNDDNNSEDEEQEQDNNEHWTSQQLKDYLKMYFKLETEVDYREICNVFRDTFNDRKNGTYGIVVIFSNCGIITGFDESTATESVRRIIHTLLTFIKITGLGIPNAIIYDNACSVRLWMNNWYGSQHFKQTEYSKFLFESHLVIDRFHQLNHKRQMCKSVMKADHETHNGIFKGIK</sequence>
<proteinExistence type="predicted"/>
<evidence type="ECO:0000313" key="3">
    <source>
        <dbReference type="EMBL" id="CAF3689141.1"/>
    </source>
</evidence>
<reference evidence="3" key="1">
    <citation type="submission" date="2021-02" db="EMBL/GenBank/DDBJ databases">
        <authorList>
            <person name="Nowell W R."/>
        </authorList>
    </citation>
    <scope>NUCLEOTIDE SEQUENCE</scope>
</reference>
<evidence type="ECO:0000313" key="4">
    <source>
        <dbReference type="Proteomes" id="UP000682733"/>
    </source>
</evidence>
<name>A0A8S2HXX2_9BILA</name>
<feature type="compositionally biased region" description="Basic and acidic residues" evidence="1">
    <location>
        <begin position="54"/>
        <end position="65"/>
    </location>
</feature>
<dbReference type="Proteomes" id="UP000682733">
    <property type="component" value="Unassembled WGS sequence"/>
</dbReference>
<organism evidence="3 4">
    <name type="scientific">Didymodactylos carnosus</name>
    <dbReference type="NCBI Taxonomy" id="1234261"/>
    <lineage>
        <taxon>Eukaryota</taxon>
        <taxon>Metazoa</taxon>
        <taxon>Spiralia</taxon>
        <taxon>Gnathifera</taxon>
        <taxon>Rotifera</taxon>
        <taxon>Eurotatoria</taxon>
        <taxon>Bdelloidea</taxon>
        <taxon>Philodinida</taxon>
        <taxon>Philodinidae</taxon>
        <taxon>Didymodactylos</taxon>
    </lineage>
</organism>
<feature type="compositionally biased region" description="Basic and acidic residues" evidence="1">
    <location>
        <begin position="1"/>
        <end position="14"/>
    </location>
</feature>